<feature type="domain" description="DDE-1" evidence="1">
    <location>
        <begin position="2"/>
        <end position="119"/>
    </location>
</feature>
<dbReference type="EMBL" id="JARBHB010000006">
    <property type="protein sequence ID" value="KAJ8881972.1"/>
    <property type="molecule type" value="Genomic_DNA"/>
</dbReference>
<evidence type="ECO:0000313" key="2">
    <source>
        <dbReference type="EMBL" id="KAJ8881972.1"/>
    </source>
</evidence>
<dbReference type="InterPro" id="IPR004875">
    <property type="entry name" value="DDE_SF_endonuclease_dom"/>
</dbReference>
<reference evidence="2 3" key="1">
    <citation type="submission" date="2023-02" db="EMBL/GenBank/DDBJ databases">
        <title>LHISI_Scaffold_Assembly.</title>
        <authorList>
            <person name="Stuart O.P."/>
            <person name="Cleave R."/>
            <person name="Magrath M.J.L."/>
            <person name="Mikheyev A.S."/>
        </authorList>
    </citation>
    <scope>NUCLEOTIDE SEQUENCE [LARGE SCALE GENOMIC DNA]</scope>
    <source>
        <strain evidence="2">Daus_M_001</strain>
        <tissue evidence="2">Leg muscle</tissue>
    </source>
</reference>
<evidence type="ECO:0000259" key="1">
    <source>
        <dbReference type="Pfam" id="PF03184"/>
    </source>
</evidence>
<name>A0ABQ9HCC1_9NEOP</name>
<gene>
    <name evidence="2" type="ORF">PR048_018460</name>
</gene>
<keyword evidence="3" id="KW-1185">Reference proteome</keyword>
<protein>
    <recommendedName>
        <fullName evidence="1">DDE-1 domain-containing protein</fullName>
    </recommendedName>
</protein>
<dbReference type="Pfam" id="PF03184">
    <property type="entry name" value="DDE_1"/>
    <property type="match status" value="1"/>
</dbReference>
<evidence type="ECO:0000313" key="3">
    <source>
        <dbReference type="Proteomes" id="UP001159363"/>
    </source>
</evidence>
<organism evidence="2 3">
    <name type="scientific">Dryococelus australis</name>
    <dbReference type="NCBI Taxonomy" id="614101"/>
    <lineage>
        <taxon>Eukaryota</taxon>
        <taxon>Metazoa</taxon>
        <taxon>Ecdysozoa</taxon>
        <taxon>Arthropoda</taxon>
        <taxon>Hexapoda</taxon>
        <taxon>Insecta</taxon>
        <taxon>Pterygota</taxon>
        <taxon>Neoptera</taxon>
        <taxon>Polyneoptera</taxon>
        <taxon>Phasmatodea</taxon>
        <taxon>Verophasmatodea</taxon>
        <taxon>Anareolatae</taxon>
        <taxon>Phasmatidae</taxon>
        <taxon>Eurycanthinae</taxon>
        <taxon>Dryococelus</taxon>
    </lineage>
</organism>
<comment type="caution">
    <text evidence="2">The sequence shown here is derived from an EMBL/GenBank/DDBJ whole genome shotgun (WGS) entry which is preliminary data.</text>
</comment>
<accession>A0ABQ9HCC1</accession>
<proteinExistence type="predicted"/>
<dbReference type="Proteomes" id="UP001159363">
    <property type="component" value="Chromosome 5"/>
</dbReference>
<sequence length="204" mass="24130">MGWMTTDIFQYFFIKFCEQVTERPLLLILDGHITHFVVSTVNIARTENVYILNLPAHTTDVLQPLDVSCFKASKYTRDLELVTKWYRENQRKMTKSEFVSVLFRVWDTGMKPENVRVGFMSTGLYPMNRDKYPVDRFDPEKYQRHNDCVQRDHHNSENKPAFQEQVHQDNTNLETQPGMSTPSVVENSSSQFHQYSFSHLRSFY</sequence>